<dbReference type="Gene3D" id="3.40.50.720">
    <property type="entry name" value="NAD(P)-binding Rossmann-like Domain"/>
    <property type="match status" value="1"/>
</dbReference>
<evidence type="ECO:0000256" key="1">
    <source>
        <dbReference type="ARBA" id="ARBA00006484"/>
    </source>
</evidence>
<reference evidence="5" key="2">
    <citation type="submission" date="2018-07" db="EMBL/GenBank/DDBJ databases">
        <authorList>
            <person name="Quirk P.G."/>
            <person name="Krulwich T.A."/>
        </authorList>
    </citation>
    <scope>NUCLEOTIDE SEQUENCE</scope>
</reference>
<dbReference type="InterPro" id="IPR002347">
    <property type="entry name" value="SDR_fam"/>
</dbReference>
<dbReference type="SUPFAM" id="SSF51735">
    <property type="entry name" value="NAD(P)-binding Rossmann-fold domains"/>
    <property type="match status" value="1"/>
</dbReference>
<evidence type="ECO:0000313" key="4">
    <source>
        <dbReference type="EMBL" id="SSX13624.1"/>
    </source>
</evidence>
<keyword evidence="2" id="KW-0560">Oxidoreductase</keyword>
<dbReference type="Pfam" id="PF00106">
    <property type="entry name" value="adh_short"/>
    <property type="match status" value="1"/>
</dbReference>
<dbReference type="PANTHER" id="PTHR43115:SF4">
    <property type="entry name" value="DEHYDROGENASE_REDUCTASE SDR FAMILY MEMBER 11"/>
    <property type="match status" value="1"/>
</dbReference>
<gene>
    <name evidence="5" type="primary">CSON005880</name>
</gene>
<dbReference type="PANTHER" id="PTHR43115">
    <property type="entry name" value="DEHYDROGENASE/REDUCTASE SDR FAMILY MEMBER 11"/>
    <property type="match status" value="1"/>
</dbReference>
<evidence type="ECO:0000256" key="2">
    <source>
        <dbReference type="ARBA" id="ARBA00023002"/>
    </source>
</evidence>
<dbReference type="InterPro" id="IPR036291">
    <property type="entry name" value="NAD(P)-bd_dom_sf"/>
</dbReference>
<comment type="similarity">
    <text evidence="1 3">Belongs to the short-chain dehydrogenases/reductases (SDR) family.</text>
</comment>
<dbReference type="PRINTS" id="PR00080">
    <property type="entry name" value="SDRFAMILY"/>
</dbReference>
<organism evidence="5">
    <name type="scientific">Culicoides sonorensis</name>
    <name type="common">Biting midge</name>
    <dbReference type="NCBI Taxonomy" id="179676"/>
    <lineage>
        <taxon>Eukaryota</taxon>
        <taxon>Metazoa</taxon>
        <taxon>Ecdysozoa</taxon>
        <taxon>Arthropoda</taxon>
        <taxon>Hexapoda</taxon>
        <taxon>Insecta</taxon>
        <taxon>Pterygota</taxon>
        <taxon>Neoptera</taxon>
        <taxon>Endopterygota</taxon>
        <taxon>Diptera</taxon>
        <taxon>Nematocera</taxon>
        <taxon>Chironomoidea</taxon>
        <taxon>Ceratopogonidae</taxon>
        <taxon>Ceratopogoninae</taxon>
        <taxon>Culicoides</taxon>
        <taxon>Monoculicoides</taxon>
    </lineage>
</organism>
<dbReference type="AlphaFoldDB" id="A0A336MSH7"/>
<evidence type="ECO:0000313" key="5">
    <source>
        <dbReference type="EMBL" id="SSX33050.1"/>
    </source>
</evidence>
<dbReference type="OMA" id="ECDIANE"/>
<proteinExistence type="inferred from homology"/>
<evidence type="ECO:0000256" key="3">
    <source>
        <dbReference type="RuleBase" id="RU000363"/>
    </source>
</evidence>
<reference evidence="4" key="1">
    <citation type="submission" date="2018-04" db="EMBL/GenBank/DDBJ databases">
        <authorList>
            <person name="Go L.Y."/>
            <person name="Mitchell J.A."/>
        </authorList>
    </citation>
    <scope>NUCLEOTIDE SEQUENCE</scope>
    <source>
        <tissue evidence="4">Whole organism</tissue>
    </source>
</reference>
<dbReference type="GO" id="GO:0016616">
    <property type="term" value="F:oxidoreductase activity, acting on the CH-OH group of donors, NAD or NADP as acceptor"/>
    <property type="evidence" value="ECO:0007669"/>
    <property type="project" value="UniProtKB-ARBA"/>
</dbReference>
<name>A0A336MSH7_CULSO</name>
<protein>
    <submittedName>
        <fullName evidence="5">CSON005880 protein</fullName>
    </submittedName>
</protein>
<dbReference type="EMBL" id="UFQT01002266">
    <property type="protein sequence ID" value="SSX33050.1"/>
    <property type="molecule type" value="Genomic_DNA"/>
</dbReference>
<dbReference type="VEuPathDB" id="VectorBase:CSON005880"/>
<dbReference type="EMBL" id="UFQS01002266">
    <property type="protein sequence ID" value="SSX13624.1"/>
    <property type="molecule type" value="Genomic_DNA"/>
</dbReference>
<dbReference type="PRINTS" id="PR00081">
    <property type="entry name" value="GDHRDH"/>
</dbReference>
<sequence length="259" mass="28695">MDKWVGKTAVVTGASAGIGAQLIIDLASAGINVIGLARRAEKVQEIADKHKTLPGKIHARKCDVSIVSDIKETFKWIEATFGGCEILINNAAKLKYMNIFNNEDEEDNTKDVIETINTNLTGVILCAQEAFKLMTKRDVYGYIINVNSVSGHLYTYDPEWRENVYPATKHGVKAATEVMRVELAAMKNLKIRISSISPGLVKTDIFKAAGMGENFDTVFEEWPTLYPEDVSDAVLYLLKTKSHVNIREITIQATGEKLN</sequence>
<accession>A0A336MSH7</accession>
<dbReference type="FunFam" id="3.40.50.720:FF:000047">
    <property type="entry name" value="NADP-dependent L-serine/L-allo-threonine dehydrogenase"/>
    <property type="match status" value="1"/>
</dbReference>